<feature type="domain" description="GP-PDE" evidence="1">
    <location>
        <begin position="2"/>
        <end position="236"/>
    </location>
</feature>
<dbReference type="GO" id="GO:0006629">
    <property type="term" value="P:lipid metabolic process"/>
    <property type="evidence" value="ECO:0007669"/>
    <property type="project" value="InterPro"/>
</dbReference>
<dbReference type="PROSITE" id="PS51704">
    <property type="entry name" value="GP_PDE"/>
    <property type="match status" value="1"/>
</dbReference>
<accession>A0A1S2LLJ6</accession>
<dbReference type="InterPro" id="IPR030395">
    <property type="entry name" value="GP_PDE_dom"/>
</dbReference>
<comment type="caution">
    <text evidence="2">The sequence shown here is derived from an EMBL/GenBank/DDBJ whole genome shotgun (WGS) entry which is preliminary data.</text>
</comment>
<reference evidence="2 3" key="1">
    <citation type="submission" date="2016-10" db="EMBL/GenBank/DDBJ databases">
        <title>Draft genome sequences of four alkaliphilic bacteria belonging to the Anaerobacillus genus.</title>
        <authorList>
            <person name="Bassil N.M."/>
            <person name="Lloyd J.R."/>
        </authorList>
    </citation>
    <scope>NUCLEOTIDE SEQUENCE [LARGE SCALE GENOMIC DNA]</scope>
    <source>
        <strain evidence="2 3">DSM 18345</strain>
    </source>
</reference>
<dbReference type="PANTHER" id="PTHR46211:SF14">
    <property type="entry name" value="GLYCEROPHOSPHODIESTER PHOSPHODIESTERASE"/>
    <property type="match status" value="1"/>
</dbReference>
<name>A0A1S2LLJ6_9BACI</name>
<evidence type="ECO:0000313" key="2">
    <source>
        <dbReference type="EMBL" id="OIJ12547.1"/>
    </source>
</evidence>
<dbReference type="PANTHER" id="PTHR46211">
    <property type="entry name" value="GLYCEROPHOSPHORYL DIESTER PHOSPHODIESTERASE"/>
    <property type="match status" value="1"/>
</dbReference>
<dbReference type="EMBL" id="MLQR01000031">
    <property type="protein sequence ID" value="OIJ12547.1"/>
    <property type="molecule type" value="Genomic_DNA"/>
</dbReference>
<dbReference type="GO" id="GO:0008081">
    <property type="term" value="F:phosphoric diester hydrolase activity"/>
    <property type="evidence" value="ECO:0007669"/>
    <property type="project" value="InterPro"/>
</dbReference>
<protein>
    <submittedName>
        <fullName evidence="2">Glycerophosphodiester phosphodiesterase</fullName>
    </submittedName>
</protein>
<dbReference type="Proteomes" id="UP000179524">
    <property type="component" value="Unassembled WGS sequence"/>
</dbReference>
<sequence>MNPIMAHRGWSSRAPENTLAAIKLAIDERWIQSIELDVQLTKDGVPIIIHDFRLERTTNGVGFVKDISFKQLQKLDAGLWFSPKYQGEKIPTLEEILQLCKGKKRLNLELKTAGNMYEGLANKVVQCVENMNMDKEVVITSFDHKEVRRVRELSSFIETGIIIVGNPTLLNEQLEHAGANTISISFPFLTKPFVEKHLIKGRKIVAWTPNSAQEIEYVKRLSGKIEVCTNFPERAL</sequence>
<dbReference type="AlphaFoldDB" id="A0A1S2LLJ6"/>
<dbReference type="OrthoDB" id="384721at2"/>
<evidence type="ECO:0000313" key="3">
    <source>
        <dbReference type="Proteomes" id="UP000179524"/>
    </source>
</evidence>
<keyword evidence="3" id="KW-1185">Reference proteome</keyword>
<evidence type="ECO:0000259" key="1">
    <source>
        <dbReference type="PROSITE" id="PS51704"/>
    </source>
</evidence>
<dbReference type="InterPro" id="IPR017946">
    <property type="entry name" value="PLC-like_Pdiesterase_TIM-brl"/>
</dbReference>
<dbReference type="SUPFAM" id="SSF51695">
    <property type="entry name" value="PLC-like phosphodiesterases"/>
    <property type="match status" value="1"/>
</dbReference>
<organism evidence="2 3">
    <name type="scientific">Anaerobacillus alkalilacustris</name>
    <dbReference type="NCBI Taxonomy" id="393763"/>
    <lineage>
        <taxon>Bacteria</taxon>
        <taxon>Bacillati</taxon>
        <taxon>Bacillota</taxon>
        <taxon>Bacilli</taxon>
        <taxon>Bacillales</taxon>
        <taxon>Bacillaceae</taxon>
        <taxon>Anaerobacillus</taxon>
    </lineage>
</organism>
<proteinExistence type="predicted"/>
<dbReference type="Gene3D" id="3.20.20.190">
    <property type="entry name" value="Phosphatidylinositol (PI) phosphodiesterase"/>
    <property type="match status" value="1"/>
</dbReference>
<gene>
    <name evidence="2" type="ORF">BKP37_14065</name>
</gene>
<dbReference type="Pfam" id="PF03009">
    <property type="entry name" value="GDPD"/>
    <property type="match status" value="1"/>
</dbReference>
<dbReference type="RefSeq" id="WP_071310225.1">
    <property type="nucleotide sequence ID" value="NZ_MLQR01000031.1"/>
</dbReference>